<feature type="chain" id="PRO_5034544778" evidence="7">
    <location>
        <begin position="20"/>
        <end position="543"/>
    </location>
</feature>
<dbReference type="AlphaFoldDB" id="A0A8B9DAM0"/>
<evidence type="ECO:0000256" key="6">
    <source>
        <dbReference type="SAM" id="Phobius"/>
    </source>
</evidence>
<dbReference type="Gene3D" id="2.60.220.50">
    <property type="match status" value="1"/>
</dbReference>
<feature type="transmembrane region" description="Helical" evidence="6">
    <location>
        <begin position="398"/>
        <end position="422"/>
    </location>
</feature>
<dbReference type="SMART" id="SM00303">
    <property type="entry name" value="GPS"/>
    <property type="match status" value="1"/>
</dbReference>
<evidence type="ECO:0000256" key="1">
    <source>
        <dbReference type="ARBA" id="ARBA00004141"/>
    </source>
</evidence>
<sequence>MSTLLLTTLILCFAESVLPCQEIEDIQNFTHHLSEGLEQHSPQYNQDRLNQLQQVLACSKPGKREWHFKARLVETHVFSITADSFKGLNVTSSTEAQKKGRSMAQFKHAMRFPKELVRGSRAQEKQTLICIYIHSPYIFLDKQNSSILNNHILGAFLQNRTVTGLVNPVAIQFWHNMVLDASNATCVFWVPGAGAGSAGSWSREGCETQHEEGTVVCLCHHLTYFAVLMTQAQNLSQPELESLTYISTVGCSISATATFCTLLLCCFFRRRPQDNTTRIHMNLLAALFLLNGSFLLSKPLATSTEGLCRAAAALLHGSLLSSLAWMGAEAFHLYLLLVKVYNIYIQQYLLKLCLFAWGLPTLVVMAVLIFSGETYGHHFISTTDGYKNMNMCWLTSRLAHSVTLCYAGLILLFNMLMLVAVVAMLRRIQRQKGQARRHWATVLGLTCLLGTTWGLAFFSFGVFLIPQLYLFTILNSLQGQWGARGQGRRSGGGKLQGACKLPTLHPSTMAMGKPAAATVPLPPCRSLHLPVVRHYIPPQQVQL</sequence>
<evidence type="ECO:0000256" key="5">
    <source>
        <dbReference type="ARBA" id="ARBA00023157"/>
    </source>
</evidence>
<protein>
    <submittedName>
        <fullName evidence="10">Adhesion G protein-coupled receptor G5</fullName>
    </submittedName>
</protein>
<keyword evidence="11" id="KW-1185">Reference proteome</keyword>
<feature type="signal peptide" evidence="7">
    <location>
        <begin position="1"/>
        <end position="19"/>
    </location>
</feature>
<feature type="transmembrane region" description="Helical" evidence="6">
    <location>
        <begin position="317"/>
        <end position="337"/>
    </location>
</feature>
<dbReference type="GO" id="GO:0007166">
    <property type="term" value="P:cell surface receptor signaling pathway"/>
    <property type="evidence" value="ECO:0007669"/>
    <property type="project" value="InterPro"/>
</dbReference>
<dbReference type="InterPro" id="IPR017981">
    <property type="entry name" value="GPCR_2-like_7TM"/>
</dbReference>
<dbReference type="PROSITE" id="PS50261">
    <property type="entry name" value="G_PROTEIN_RECEP_F2_4"/>
    <property type="match status" value="1"/>
</dbReference>
<feature type="domain" description="GAIN-B" evidence="8">
    <location>
        <begin position="76"/>
        <end position="235"/>
    </location>
</feature>
<keyword evidence="5" id="KW-1015">Disulfide bond</keyword>
<organism evidence="10 11">
    <name type="scientific">Anser cygnoides</name>
    <name type="common">Swan goose</name>
    <dbReference type="NCBI Taxonomy" id="8845"/>
    <lineage>
        <taxon>Eukaryota</taxon>
        <taxon>Metazoa</taxon>
        <taxon>Chordata</taxon>
        <taxon>Craniata</taxon>
        <taxon>Vertebrata</taxon>
        <taxon>Euteleostomi</taxon>
        <taxon>Archelosauria</taxon>
        <taxon>Archosauria</taxon>
        <taxon>Dinosauria</taxon>
        <taxon>Saurischia</taxon>
        <taxon>Theropoda</taxon>
        <taxon>Coelurosauria</taxon>
        <taxon>Aves</taxon>
        <taxon>Neognathae</taxon>
        <taxon>Galloanserae</taxon>
        <taxon>Anseriformes</taxon>
        <taxon>Anatidae</taxon>
        <taxon>Anserinae</taxon>
        <taxon>Anser</taxon>
    </lineage>
</organism>
<keyword evidence="4 6" id="KW-0472">Membrane</keyword>
<comment type="subcellular location">
    <subcellularLocation>
        <location evidence="1">Membrane</location>
        <topology evidence="1">Multi-pass membrane protein</topology>
    </subcellularLocation>
</comment>
<evidence type="ECO:0000313" key="11">
    <source>
        <dbReference type="Proteomes" id="UP000694521"/>
    </source>
</evidence>
<feature type="domain" description="G-protein coupled receptors family 2 profile 2" evidence="9">
    <location>
        <begin position="243"/>
        <end position="479"/>
    </location>
</feature>
<evidence type="ECO:0000256" key="3">
    <source>
        <dbReference type="ARBA" id="ARBA00022989"/>
    </source>
</evidence>
<dbReference type="Ensembl" id="ENSACDT00005005451.1">
    <property type="protein sequence ID" value="ENSACDP00005004537.1"/>
    <property type="gene ID" value="ENSACDG00005003322.1"/>
</dbReference>
<feature type="transmembrane region" description="Helical" evidence="6">
    <location>
        <begin position="442"/>
        <end position="465"/>
    </location>
</feature>
<reference evidence="10" key="1">
    <citation type="submission" date="2025-08" db="UniProtKB">
        <authorList>
            <consortium name="Ensembl"/>
        </authorList>
    </citation>
    <scope>IDENTIFICATION</scope>
</reference>
<dbReference type="Pfam" id="PF01825">
    <property type="entry name" value="GPS"/>
    <property type="match status" value="1"/>
</dbReference>
<dbReference type="GO" id="GO:0007189">
    <property type="term" value="P:adenylate cyclase-activating G protein-coupled receptor signaling pathway"/>
    <property type="evidence" value="ECO:0007669"/>
    <property type="project" value="TreeGrafter"/>
</dbReference>
<dbReference type="PROSITE" id="PS50221">
    <property type="entry name" value="GAIN_B"/>
    <property type="match status" value="1"/>
</dbReference>
<dbReference type="Gene3D" id="1.20.1070.10">
    <property type="entry name" value="Rhodopsin 7-helix transmembrane proteins"/>
    <property type="match status" value="1"/>
</dbReference>
<feature type="transmembrane region" description="Helical" evidence="6">
    <location>
        <begin position="279"/>
        <end position="297"/>
    </location>
</feature>
<accession>A0A8B9DAM0</accession>
<evidence type="ECO:0000259" key="8">
    <source>
        <dbReference type="PROSITE" id="PS50221"/>
    </source>
</evidence>
<dbReference type="Proteomes" id="UP000694521">
    <property type="component" value="Unplaced"/>
</dbReference>
<evidence type="ECO:0000256" key="7">
    <source>
        <dbReference type="SAM" id="SignalP"/>
    </source>
</evidence>
<dbReference type="PANTHER" id="PTHR12011">
    <property type="entry name" value="ADHESION G-PROTEIN COUPLED RECEPTOR"/>
    <property type="match status" value="1"/>
</dbReference>
<feature type="transmembrane region" description="Helical" evidence="6">
    <location>
        <begin position="349"/>
        <end position="370"/>
    </location>
</feature>
<dbReference type="InterPro" id="IPR057244">
    <property type="entry name" value="GAIN_B"/>
</dbReference>
<evidence type="ECO:0000313" key="10">
    <source>
        <dbReference type="Ensembl" id="ENSACDP00005004537.1"/>
    </source>
</evidence>
<evidence type="ECO:0000256" key="2">
    <source>
        <dbReference type="ARBA" id="ARBA00022692"/>
    </source>
</evidence>
<dbReference type="PRINTS" id="PR00249">
    <property type="entry name" value="GPCRSECRETIN"/>
</dbReference>
<reference evidence="10" key="2">
    <citation type="submission" date="2025-09" db="UniProtKB">
        <authorList>
            <consortium name="Ensembl"/>
        </authorList>
    </citation>
    <scope>IDENTIFICATION</scope>
</reference>
<dbReference type="InterPro" id="IPR000832">
    <property type="entry name" value="GPCR_2_secretin-like"/>
</dbReference>
<dbReference type="PANTHER" id="PTHR12011:SF326">
    <property type="entry name" value="ADHESION G-PROTEIN COUPLED RECEPTOR G5"/>
    <property type="match status" value="1"/>
</dbReference>
<dbReference type="InterPro" id="IPR046338">
    <property type="entry name" value="GAIN_dom_sf"/>
</dbReference>
<dbReference type="InterPro" id="IPR000203">
    <property type="entry name" value="GPS"/>
</dbReference>
<dbReference type="Pfam" id="PF00002">
    <property type="entry name" value="7tm_2"/>
    <property type="match status" value="1"/>
</dbReference>
<keyword evidence="3 6" id="KW-1133">Transmembrane helix</keyword>
<dbReference type="GO" id="GO:0005886">
    <property type="term" value="C:plasma membrane"/>
    <property type="evidence" value="ECO:0007669"/>
    <property type="project" value="TreeGrafter"/>
</dbReference>
<keyword evidence="2 6" id="KW-0812">Transmembrane</keyword>
<evidence type="ECO:0000256" key="4">
    <source>
        <dbReference type="ARBA" id="ARBA00023136"/>
    </source>
</evidence>
<feature type="transmembrane region" description="Helical" evidence="6">
    <location>
        <begin position="243"/>
        <end position="267"/>
    </location>
</feature>
<evidence type="ECO:0000259" key="9">
    <source>
        <dbReference type="PROSITE" id="PS50261"/>
    </source>
</evidence>
<proteinExistence type="predicted"/>
<keyword evidence="7" id="KW-0732">Signal</keyword>
<dbReference type="GO" id="GO:0004930">
    <property type="term" value="F:G protein-coupled receptor activity"/>
    <property type="evidence" value="ECO:0007669"/>
    <property type="project" value="InterPro"/>
</dbReference>
<name>A0A8B9DAM0_ANSCY</name>